<reference evidence="2" key="2">
    <citation type="journal article" date="2010" name="Nature">
        <title>Comparative genomics reveals mobile pathogenicity chromosomes in Fusarium.</title>
        <authorList>
            <person name="Ma L.J."/>
            <person name="van der Does H.C."/>
            <person name="Borkovich K.A."/>
            <person name="Coleman J.J."/>
            <person name="Daboussi M.J."/>
            <person name="Di Pietro A."/>
            <person name="Dufresne M."/>
            <person name="Freitag M."/>
            <person name="Grabherr M."/>
            <person name="Henrissat B."/>
            <person name="Houterman P.M."/>
            <person name="Kang S."/>
            <person name="Shim W.B."/>
            <person name="Woloshuk C."/>
            <person name="Xie X."/>
            <person name="Xu J.R."/>
            <person name="Antoniw J."/>
            <person name="Baker S.E."/>
            <person name="Bluhm B.H."/>
            <person name="Breakspear A."/>
            <person name="Brown D.W."/>
            <person name="Butchko R.A."/>
            <person name="Chapman S."/>
            <person name="Coulson R."/>
            <person name="Coutinho P.M."/>
            <person name="Danchin E.G."/>
            <person name="Diener A."/>
            <person name="Gale L.R."/>
            <person name="Gardiner D.M."/>
            <person name="Goff S."/>
            <person name="Hammond-Kosack K.E."/>
            <person name="Hilburn K."/>
            <person name="Hua-Van A."/>
            <person name="Jonkers W."/>
            <person name="Kazan K."/>
            <person name="Kodira C.D."/>
            <person name="Koehrsen M."/>
            <person name="Kumar L."/>
            <person name="Lee Y.H."/>
            <person name="Li L."/>
            <person name="Manners J.M."/>
            <person name="Miranda-Saavedra D."/>
            <person name="Mukherjee M."/>
            <person name="Park G."/>
            <person name="Park J."/>
            <person name="Park S.Y."/>
            <person name="Proctor R.H."/>
            <person name="Regev A."/>
            <person name="Ruiz-Roldan M.C."/>
            <person name="Sain D."/>
            <person name="Sakthikumar S."/>
            <person name="Sykes S."/>
            <person name="Schwartz D.C."/>
            <person name="Turgeon B.G."/>
            <person name="Wapinski I."/>
            <person name="Yoder O."/>
            <person name="Young S."/>
            <person name="Zeng Q."/>
            <person name="Zhou S."/>
            <person name="Galagan J."/>
            <person name="Cuomo C.A."/>
            <person name="Kistler H.C."/>
            <person name="Rep M."/>
        </authorList>
    </citation>
    <scope>NUCLEOTIDE SEQUENCE [LARGE SCALE GENOMIC DNA]</scope>
    <source>
        <strain evidence="2">4287</strain>
    </source>
</reference>
<evidence type="ECO:0000256" key="1">
    <source>
        <dbReference type="SAM" id="MobiDB-lite"/>
    </source>
</evidence>
<feature type="region of interest" description="Disordered" evidence="1">
    <location>
        <begin position="92"/>
        <end position="111"/>
    </location>
</feature>
<dbReference type="EMBL" id="DS231734">
    <property type="protein sequence ID" value="KNB19539.1"/>
    <property type="molecule type" value="Genomic_DNA"/>
</dbReference>
<dbReference type="GeneID" id="28957622"/>
<evidence type="ECO:0000313" key="2">
    <source>
        <dbReference type="EMBL" id="KNB19539.1"/>
    </source>
</evidence>
<dbReference type="RefSeq" id="XP_018257584.1">
    <property type="nucleotide sequence ID" value="XM_018396807.1"/>
</dbReference>
<feature type="compositionally biased region" description="Basic and acidic residues" evidence="1">
    <location>
        <begin position="153"/>
        <end position="165"/>
    </location>
</feature>
<organism evidence="2 3">
    <name type="scientific">Fusarium oxysporum f. sp. lycopersici (strain 4287 / CBS 123668 / FGSC 9935 / NRRL 34936)</name>
    <name type="common">Fusarium vascular wilt of tomato</name>
    <dbReference type="NCBI Taxonomy" id="426428"/>
    <lineage>
        <taxon>Eukaryota</taxon>
        <taxon>Fungi</taxon>
        <taxon>Dikarya</taxon>
        <taxon>Ascomycota</taxon>
        <taxon>Pezizomycotina</taxon>
        <taxon>Sordariomycetes</taxon>
        <taxon>Hypocreomycetidae</taxon>
        <taxon>Hypocreales</taxon>
        <taxon>Nectriaceae</taxon>
        <taxon>Fusarium</taxon>
        <taxon>Fusarium oxysporum species complex</taxon>
    </lineage>
</organism>
<feature type="compositionally biased region" description="Low complexity" evidence="1">
    <location>
        <begin position="94"/>
        <end position="108"/>
    </location>
</feature>
<dbReference type="AlphaFoldDB" id="A0A0J9W8H9"/>
<proteinExistence type="predicted"/>
<accession>A0A0J9W8H9</accession>
<protein>
    <submittedName>
        <fullName evidence="2">Uncharacterized protein</fullName>
    </submittedName>
</protein>
<dbReference type="KEGG" id="fox:FOXG_16799"/>
<reference evidence="2" key="1">
    <citation type="submission" date="2007-04" db="EMBL/GenBank/DDBJ databases">
        <authorList>
            <consortium name="The Broad Institute Genome Sequencing Platform"/>
            <person name="Birren B."/>
            <person name="Lander E."/>
            <person name="Galagan J."/>
            <person name="Nusbaum C."/>
            <person name="Devon K."/>
            <person name="Ma L.-J."/>
            <person name="Jaffe D."/>
            <person name="Butler J."/>
            <person name="Alvarez P."/>
            <person name="Gnerre S."/>
            <person name="Grabherr M."/>
            <person name="Kleber M."/>
            <person name="Mauceli E."/>
            <person name="Brockman W."/>
            <person name="MacCallum I.A."/>
            <person name="Young S."/>
            <person name="LaButti K."/>
            <person name="DeCaprio D."/>
            <person name="Crawford M."/>
            <person name="Koehrsen M."/>
            <person name="Engels R."/>
            <person name="Montgomery P."/>
            <person name="Pearson M."/>
            <person name="Howarth C."/>
            <person name="Larson L."/>
            <person name="White J."/>
            <person name="O'Leary S."/>
            <person name="Kodira C."/>
            <person name="Zeng Q."/>
            <person name="Yandava C."/>
            <person name="Alvarado L."/>
            <person name="Kistler C."/>
            <person name="Shim W.-B."/>
            <person name="Kang S."/>
            <person name="Woloshuk C."/>
        </authorList>
    </citation>
    <scope>NUCLEOTIDE SEQUENCE</scope>
    <source>
        <strain evidence="2">4287</strain>
    </source>
</reference>
<dbReference type="VEuPathDB" id="FungiDB:FOXG_16799"/>
<name>A0A0J9W8H9_FUSO4</name>
<dbReference type="Proteomes" id="UP000009097">
    <property type="component" value="Unassembled WGS sequence"/>
</dbReference>
<gene>
    <name evidence="2" type="ORF">FOXG_16799</name>
</gene>
<evidence type="ECO:0000313" key="3">
    <source>
        <dbReference type="Proteomes" id="UP000009097"/>
    </source>
</evidence>
<sequence length="183" mass="20800">MSVMSQDVVEHYYKGHRLADSIEDWAEEVSSATEEMEFVEPTKPQAKMPRIGDPSKEIQIAILLERHNEAREIMKLIEEQLLKLGCEIPQGAISKSSSSKHGGLSHQGGSHREYFTEDSEAQGLLSQDTWAYIPLDSASEGSRGKKKKRSKRPKTEEEKNRHINKVFMRENRILPLLDPSSQL</sequence>
<feature type="region of interest" description="Disordered" evidence="1">
    <location>
        <begin position="135"/>
        <end position="165"/>
    </location>
</feature>
<dbReference type="OrthoDB" id="5080010at2759"/>